<organism evidence="2 3">
    <name type="scientific">Moniliophthora roreri</name>
    <name type="common">Frosty pod rot fungus</name>
    <name type="synonym">Monilia roreri</name>
    <dbReference type="NCBI Taxonomy" id="221103"/>
    <lineage>
        <taxon>Eukaryota</taxon>
        <taxon>Fungi</taxon>
        <taxon>Dikarya</taxon>
        <taxon>Basidiomycota</taxon>
        <taxon>Agaricomycotina</taxon>
        <taxon>Agaricomycetes</taxon>
        <taxon>Agaricomycetidae</taxon>
        <taxon>Agaricales</taxon>
        <taxon>Marasmiineae</taxon>
        <taxon>Marasmiaceae</taxon>
        <taxon>Moniliophthora</taxon>
    </lineage>
</organism>
<evidence type="ECO:0000256" key="1">
    <source>
        <dbReference type="SAM" id="MobiDB-lite"/>
    </source>
</evidence>
<feature type="compositionally biased region" description="Low complexity" evidence="1">
    <location>
        <begin position="225"/>
        <end position="238"/>
    </location>
</feature>
<feature type="compositionally biased region" description="Polar residues" evidence="1">
    <location>
        <begin position="601"/>
        <end position="613"/>
    </location>
</feature>
<dbReference type="Proteomes" id="UP000054988">
    <property type="component" value="Unassembled WGS sequence"/>
</dbReference>
<protein>
    <submittedName>
        <fullName evidence="2">Uncharacterized protein</fullName>
    </submittedName>
</protein>
<evidence type="ECO:0000313" key="3">
    <source>
        <dbReference type="Proteomes" id="UP000054988"/>
    </source>
</evidence>
<feature type="compositionally biased region" description="Polar residues" evidence="1">
    <location>
        <begin position="352"/>
        <end position="382"/>
    </location>
</feature>
<evidence type="ECO:0000313" key="2">
    <source>
        <dbReference type="EMBL" id="KTB36840.1"/>
    </source>
</evidence>
<comment type="caution">
    <text evidence="2">The sequence shown here is derived from an EMBL/GenBank/DDBJ whole genome shotgun (WGS) entry which is preliminary data.</text>
</comment>
<dbReference type="eggNOG" id="ENOG502SS1I">
    <property type="taxonomic scope" value="Eukaryota"/>
</dbReference>
<reference evidence="2 3" key="1">
    <citation type="submission" date="2015-12" db="EMBL/GenBank/DDBJ databases">
        <title>Draft genome sequence of Moniliophthora roreri, the causal agent of frosty pod rot of cacao.</title>
        <authorList>
            <person name="Aime M.C."/>
            <person name="Diaz-Valderrama J.R."/>
            <person name="Kijpornyongpan T."/>
            <person name="Phillips-Mora W."/>
        </authorList>
    </citation>
    <scope>NUCLEOTIDE SEQUENCE [LARGE SCALE GENOMIC DNA]</scope>
    <source>
        <strain evidence="2 3">MCA 2952</strain>
    </source>
</reference>
<feature type="compositionally biased region" description="Polar residues" evidence="1">
    <location>
        <begin position="406"/>
        <end position="435"/>
    </location>
</feature>
<feature type="region of interest" description="Disordered" evidence="1">
    <location>
        <begin position="406"/>
        <end position="446"/>
    </location>
</feature>
<dbReference type="AlphaFoldDB" id="A0A0W0FKK6"/>
<feature type="region of interest" description="Disordered" evidence="1">
    <location>
        <begin position="225"/>
        <end position="262"/>
    </location>
</feature>
<feature type="region of interest" description="Disordered" evidence="1">
    <location>
        <begin position="292"/>
        <end position="385"/>
    </location>
</feature>
<name>A0A0W0FKK6_MONRR</name>
<feature type="region of interest" description="Disordered" evidence="1">
    <location>
        <begin position="568"/>
        <end position="613"/>
    </location>
</feature>
<accession>A0A0W0FKK6</accession>
<gene>
    <name evidence="2" type="ORF">WG66_10577</name>
</gene>
<dbReference type="EMBL" id="LATX01001880">
    <property type="protein sequence ID" value="KTB36840.1"/>
    <property type="molecule type" value="Genomic_DNA"/>
</dbReference>
<proteinExistence type="predicted"/>
<sequence length="613" mass="67834">MASASSSHVPSEIPQAVAVLLMIENSRGLFHLWSDLRDQYLKPLLQKIEYGHPSLPVTTFVLESLPPNSAQNRKPIVPRQYRTFQDSLQDVRFNHNASNRLSLSKIRNGAEYLANAVTGAVSRHIVILASSPPVNDASTVDDEGIPGHSPWNHLAELLTKVNARCHLILRSGQDMQLLTGLFEEMLRLQKITEENAWFPVDTNKIIVRLSSQRDYRGEYAPHLLTQSPLQSSPPSAFLEPHDSLPFSESPRASPPQSPHEAFPSLVSQLQQVHGLTKKKVYGTKPVRKPFVSGELYRGEPTNRRSLSLSPDSPVSPPTNHGGRMASHSTLDRSNRLHHSSSSDFRPYHRPSRTYNSGSHNTVYDSSSQYRNLDSPGSVSLPSSPTPYVELTHAPLEFSQPLGWAVPTTNPLDASANRSPTSSDPKLPSPRQSVSLPPSIPSTPYLPAHSIQEHHHFHAQDPEPIHAAANHQGHPESVQSIPYYDPPIGTLNPPSSASGYSREDKGPLSLCWDPNLYRDELLSHLEPAHYRPQTEYASTSFLPPSKVQHSLPQENRTEGLAMPSHYDATHTHQGGWELGTEMNHRHYQASEGPSLEPHVSPPSGSDSSLTRWAG</sequence>